<dbReference type="PANTHER" id="PTHR46013:SF4">
    <property type="entry name" value="B-CELL RECEPTOR CD22-RELATED"/>
    <property type="match status" value="1"/>
</dbReference>
<dbReference type="InterPro" id="IPR003599">
    <property type="entry name" value="Ig_sub"/>
</dbReference>
<evidence type="ECO:0000256" key="1">
    <source>
        <dbReference type="SAM" id="SignalP"/>
    </source>
</evidence>
<keyword evidence="1" id="KW-0732">Signal</keyword>
<dbReference type="InterPro" id="IPR036179">
    <property type="entry name" value="Ig-like_dom_sf"/>
</dbReference>
<gene>
    <name evidence="3" type="ORF">D9C73_016877</name>
</gene>
<organism evidence="3 4">
    <name type="scientific">Collichthys lucidus</name>
    <name type="common">Big head croaker</name>
    <name type="synonym">Sciaena lucida</name>
    <dbReference type="NCBI Taxonomy" id="240159"/>
    <lineage>
        <taxon>Eukaryota</taxon>
        <taxon>Metazoa</taxon>
        <taxon>Chordata</taxon>
        <taxon>Craniata</taxon>
        <taxon>Vertebrata</taxon>
        <taxon>Euteleostomi</taxon>
        <taxon>Actinopterygii</taxon>
        <taxon>Neopterygii</taxon>
        <taxon>Teleostei</taxon>
        <taxon>Neoteleostei</taxon>
        <taxon>Acanthomorphata</taxon>
        <taxon>Eupercaria</taxon>
        <taxon>Sciaenidae</taxon>
        <taxon>Collichthys</taxon>
    </lineage>
</organism>
<name>A0A4U5V5D0_COLLU</name>
<proteinExistence type="predicted"/>
<feature type="signal peptide" evidence="1">
    <location>
        <begin position="1"/>
        <end position="24"/>
    </location>
</feature>
<evidence type="ECO:0000313" key="3">
    <source>
        <dbReference type="EMBL" id="TKS82768.1"/>
    </source>
</evidence>
<feature type="domain" description="Immunoglobulin" evidence="2">
    <location>
        <begin position="30"/>
        <end position="144"/>
    </location>
</feature>
<dbReference type="SUPFAM" id="SSF48726">
    <property type="entry name" value="Immunoglobulin"/>
    <property type="match status" value="1"/>
</dbReference>
<protein>
    <recommendedName>
        <fullName evidence="2">Immunoglobulin domain-containing protein</fullName>
    </recommendedName>
</protein>
<dbReference type="PANTHER" id="PTHR46013">
    <property type="entry name" value="VASCULAR CELL ADHESION MOLECULE 1"/>
    <property type="match status" value="1"/>
</dbReference>
<sequence>MAVWDEGVLWVFVVFTVLLTGAVGQHVKYPPAVCAVKGSSVTLPCTFQPLKSYELDGKEVSTKIVRVRWCQNHLICHGTTPSVYDSDSTNNDPRYKYLGDKTGSCTLQITDVQMEDSTTFRFRMEAEHTTGHFTELSGVKVTVTGCPREHLSTRTPVHANTCPREHLSTRTPVHANTCPREHLSTRTPVHVFPDLK</sequence>
<dbReference type="EMBL" id="CM014091">
    <property type="protein sequence ID" value="TKS82768.1"/>
    <property type="molecule type" value="Genomic_DNA"/>
</dbReference>
<evidence type="ECO:0000313" key="4">
    <source>
        <dbReference type="Proteomes" id="UP000298787"/>
    </source>
</evidence>
<dbReference type="Proteomes" id="UP000298787">
    <property type="component" value="Chromosome 14"/>
</dbReference>
<dbReference type="Pfam" id="PF07686">
    <property type="entry name" value="V-set"/>
    <property type="match status" value="1"/>
</dbReference>
<feature type="chain" id="PRO_5020785132" description="Immunoglobulin domain-containing protein" evidence="1">
    <location>
        <begin position="25"/>
        <end position="196"/>
    </location>
</feature>
<dbReference type="Gene3D" id="2.60.40.10">
    <property type="entry name" value="Immunoglobulins"/>
    <property type="match status" value="1"/>
</dbReference>
<reference evidence="3 4" key="1">
    <citation type="submission" date="2019-01" db="EMBL/GenBank/DDBJ databases">
        <title>Genome Assembly of Collichthys lucidus.</title>
        <authorList>
            <person name="Cai M."/>
            <person name="Xiao S."/>
        </authorList>
    </citation>
    <scope>NUCLEOTIDE SEQUENCE [LARGE SCALE GENOMIC DNA]</scope>
    <source>
        <strain evidence="3">JT15FE1705JMU</strain>
        <tissue evidence="3">Muscle</tissue>
    </source>
</reference>
<evidence type="ECO:0000259" key="2">
    <source>
        <dbReference type="SMART" id="SM00409"/>
    </source>
</evidence>
<dbReference type="SMART" id="SM00409">
    <property type="entry name" value="IG"/>
    <property type="match status" value="1"/>
</dbReference>
<dbReference type="InterPro" id="IPR013783">
    <property type="entry name" value="Ig-like_fold"/>
</dbReference>
<keyword evidence="4" id="KW-1185">Reference proteome</keyword>
<dbReference type="InterPro" id="IPR013106">
    <property type="entry name" value="Ig_V-set"/>
</dbReference>
<dbReference type="AlphaFoldDB" id="A0A4U5V5D0"/>
<dbReference type="STRING" id="240159.A0A4U5V5D0"/>
<accession>A0A4U5V5D0</accession>